<feature type="domain" description="DUF4350" evidence="2">
    <location>
        <begin position="64"/>
        <end position="267"/>
    </location>
</feature>
<dbReference type="Proteomes" id="UP000027866">
    <property type="component" value="Unassembled WGS sequence"/>
</dbReference>
<dbReference type="OrthoDB" id="7198805at2"/>
<dbReference type="RefSeq" id="WP_051698257.1">
    <property type="nucleotide sequence ID" value="NZ_CP017057.1"/>
</dbReference>
<proteinExistence type="predicted"/>
<evidence type="ECO:0000256" key="1">
    <source>
        <dbReference type="SAM" id="Phobius"/>
    </source>
</evidence>
<feature type="transmembrane region" description="Helical" evidence="1">
    <location>
        <begin position="302"/>
        <end position="321"/>
    </location>
</feature>
<evidence type="ECO:0000313" key="3">
    <source>
        <dbReference type="EMBL" id="KEO92351.1"/>
    </source>
</evidence>
<comment type="caution">
    <text evidence="3">The sequence shown here is derived from an EMBL/GenBank/DDBJ whole genome shotgun (WGS) entry which is preliminary data.</text>
</comment>
<dbReference type="Pfam" id="PF14258">
    <property type="entry name" value="DUF4350"/>
    <property type="match status" value="1"/>
</dbReference>
<reference evidence="3 4" key="1">
    <citation type="submission" date="2014-04" db="EMBL/GenBank/DDBJ databases">
        <title>A comprehensive comparison of genomes of Erythrobacter spp. Strains.</title>
        <authorList>
            <person name="Zheng Q."/>
        </authorList>
    </citation>
    <scope>NUCLEOTIDE SEQUENCE [LARGE SCALE GENOMIC DNA]</scope>
    <source>
        <strain evidence="3 4">DSM 8509</strain>
    </source>
</reference>
<dbReference type="EMBL" id="JMIX01000010">
    <property type="protein sequence ID" value="KEO92351.1"/>
    <property type="molecule type" value="Genomic_DNA"/>
</dbReference>
<accession>A0A074MC23</accession>
<protein>
    <recommendedName>
        <fullName evidence="2">DUF4350 domain-containing protein</fullName>
    </recommendedName>
</protein>
<name>A0A074MC23_9SPHN</name>
<organism evidence="3 4">
    <name type="scientific">Erythrobacter litoralis</name>
    <dbReference type="NCBI Taxonomy" id="39960"/>
    <lineage>
        <taxon>Bacteria</taxon>
        <taxon>Pseudomonadati</taxon>
        <taxon>Pseudomonadota</taxon>
        <taxon>Alphaproteobacteria</taxon>
        <taxon>Sphingomonadales</taxon>
        <taxon>Erythrobacteraceae</taxon>
        <taxon>Erythrobacter/Porphyrobacter group</taxon>
        <taxon>Erythrobacter</taxon>
    </lineage>
</organism>
<evidence type="ECO:0000313" key="4">
    <source>
        <dbReference type="Proteomes" id="UP000027866"/>
    </source>
</evidence>
<dbReference type="PATRIC" id="fig|39960.10.peg.588"/>
<dbReference type="AlphaFoldDB" id="A0A074MC23"/>
<dbReference type="InterPro" id="IPR025646">
    <property type="entry name" value="DUF4350"/>
</dbReference>
<dbReference type="KEGG" id="elq:Ga0102493_111507"/>
<keyword evidence="1" id="KW-1133">Transmembrane helix</keyword>
<keyword evidence="1" id="KW-0812">Transmembrane</keyword>
<gene>
    <name evidence="3" type="ORF">EH32_01000</name>
</gene>
<keyword evidence="4" id="KW-1185">Reference proteome</keyword>
<keyword evidence="1" id="KW-0472">Membrane</keyword>
<feature type="transmembrane region" description="Helical" evidence="1">
    <location>
        <begin position="22"/>
        <end position="42"/>
    </location>
</feature>
<evidence type="ECO:0000259" key="2">
    <source>
        <dbReference type="Pfam" id="PF14258"/>
    </source>
</evidence>
<sequence length="430" mass="45978">MTGPAITAPGPSGRASSPFGKGTVFAVLVTGFVAFLALLWFISAGDTGGDRENDRAAHAASVGLNGYAGLVLLLEAEGHEVELSRSPSDLQTFDLLVIAPSPYADPEEIGALLEARQDTGPTLVLLPKWQANTVPDRAPEKIRKLFREGWVALGMAMETTWTDDLPAPYTFETALDRLEDGDSAAWQGFGYEGELPARTVKHAMQKDTIEPLVTDAAGHVLAFNVLGEEGSDFYEDAHWTVVVAEPDLVNNWGLADPARAAAALALVREAGYGEDTRVVFDLTLNGFSGAQNLLSLAFRPPFLAATLCLILALVIVGWRAFMRFGAAAANAPEIGFGKQRLVRNGAGLIVRAKRMRLLAAPYAALARRRVARALGLKRADDAAIDAALALRLPDEPSFSARADTLRAAEAPDDILRAARALDELARKLTK</sequence>